<accession>A0AAG5D4I7</accession>
<evidence type="ECO:0000313" key="1">
    <source>
        <dbReference type="EnsemblMetazoa" id="ENSAATROPP005800"/>
    </source>
</evidence>
<sequence length="70" mass="7819">MSQEQQPGQSVGLTGNIMHVINSTIKDQELLSAINKMTSARTVRVLRASAFLRSIIKITIKYEELISNNM</sequence>
<dbReference type="EnsemblMetazoa" id="ENSAATROPT006395">
    <property type="protein sequence ID" value="ENSAATROPP005800"/>
    <property type="gene ID" value="ENSAATROPG005182"/>
</dbReference>
<keyword evidence="2" id="KW-1185">Reference proteome</keyword>
<name>A0AAG5D4I7_ANOAO</name>
<protein>
    <submittedName>
        <fullName evidence="1">Uncharacterized protein</fullName>
    </submittedName>
</protein>
<proteinExistence type="predicted"/>
<dbReference type="AlphaFoldDB" id="A0AAG5D4I7"/>
<dbReference type="Proteomes" id="UP000075880">
    <property type="component" value="Unassembled WGS sequence"/>
</dbReference>
<reference evidence="1" key="1">
    <citation type="submission" date="2024-04" db="UniProtKB">
        <authorList>
            <consortium name="EnsemblMetazoa"/>
        </authorList>
    </citation>
    <scope>IDENTIFICATION</scope>
    <source>
        <strain evidence="1">EBRO</strain>
    </source>
</reference>
<evidence type="ECO:0000313" key="2">
    <source>
        <dbReference type="Proteomes" id="UP000075880"/>
    </source>
</evidence>
<organism evidence="1 2">
    <name type="scientific">Anopheles atroparvus</name>
    <name type="common">European mosquito</name>
    <dbReference type="NCBI Taxonomy" id="41427"/>
    <lineage>
        <taxon>Eukaryota</taxon>
        <taxon>Metazoa</taxon>
        <taxon>Ecdysozoa</taxon>
        <taxon>Arthropoda</taxon>
        <taxon>Hexapoda</taxon>
        <taxon>Insecta</taxon>
        <taxon>Pterygota</taxon>
        <taxon>Neoptera</taxon>
        <taxon>Endopterygota</taxon>
        <taxon>Diptera</taxon>
        <taxon>Nematocera</taxon>
        <taxon>Culicoidea</taxon>
        <taxon>Culicidae</taxon>
        <taxon>Anophelinae</taxon>
        <taxon>Anopheles</taxon>
    </lineage>
</organism>